<name>A0ABU6XIS2_9FABA</name>
<organism evidence="1 2">
    <name type="scientific">Stylosanthes scabra</name>
    <dbReference type="NCBI Taxonomy" id="79078"/>
    <lineage>
        <taxon>Eukaryota</taxon>
        <taxon>Viridiplantae</taxon>
        <taxon>Streptophyta</taxon>
        <taxon>Embryophyta</taxon>
        <taxon>Tracheophyta</taxon>
        <taxon>Spermatophyta</taxon>
        <taxon>Magnoliopsida</taxon>
        <taxon>eudicotyledons</taxon>
        <taxon>Gunneridae</taxon>
        <taxon>Pentapetalae</taxon>
        <taxon>rosids</taxon>
        <taxon>fabids</taxon>
        <taxon>Fabales</taxon>
        <taxon>Fabaceae</taxon>
        <taxon>Papilionoideae</taxon>
        <taxon>50 kb inversion clade</taxon>
        <taxon>dalbergioids sensu lato</taxon>
        <taxon>Dalbergieae</taxon>
        <taxon>Pterocarpus clade</taxon>
        <taxon>Stylosanthes</taxon>
    </lineage>
</organism>
<reference evidence="1 2" key="1">
    <citation type="journal article" date="2023" name="Plants (Basel)">
        <title>Bridging the Gap: Combining Genomics and Transcriptomics Approaches to Understand Stylosanthes scabra, an Orphan Legume from the Brazilian Caatinga.</title>
        <authorList>
            <person name="Ferreira-Neto J.R.C."/>
            <person name="da Silva M.D."/>
            <person name="Binneck E."/>
            <person name="de Melo N.F."/>
            <person name="da Silva R.H."/>
            <person name="de Melo A.L.T.M."/>
            <person name="Pandolfi V."/>
            <person name="Bustamante F.O."/>
            <person name="Brasileiro-Vidal A.C."/>
            <person name="Benko-Iseppon A.M."/>
        </authorList>
    </citation>
    <scope>NUCLEOTIDE SEQUENCE [LARGE SCALE GENOMIC DNA]</scope>
    <source>
        <tissue evidence="1">Leaves</tissue>
    </source>
</reference>
<keyword evidence="2" id="KW-1185">Reference proteome</keyword>
<gene>
    <name evidence="1" type="ORF">PIB30_061684</name>
</gene>
<dbReference type="Proteomes" id="UP001341840">
    <property type="component" value="Unassembled WGS sequence"/>
</dbReference>
<comment type="caution">
    <text evidence="1">The sequence shown here is derived from an EMBL/GenBank/DDBJ whole genome shotgun (WGS) entry which is preliminary data.</text>
</comment>
<dbReference type="EMBL" id="JASCZI010212011">
    <property type="protein sequence ID" value="MED6197955.1"/>
    <property type="molecule type" value="Genomic_DNA"/>
</dbReference>
<evidence type="ECO:0000313" key="2">
    <source>
        <dbReference type="Proteomes" id="UP001341840"/>
    </source>
</evidence>
<evidence type="ECO:0000313" key="1">
    <source>
        <dbReference type="EMBL" id="MED6197955.1"/>
    </source>
</evidence>
<accession>A0ABU6XIS2</accession>
<protein>
    <submittedName>
        <fullName evidence="1">Uncharacterized protein</fullName>
    </submittedName>
</protein>
<proteinExistence type="predicted"/>
<sequence>MSSSGTRSTLNSGVEVDVVAKEKADDTCNQDGSSSMNLSSFSVLMLTSNVMKEGGKGGSSGMLHGVLMTKHGDAVTTQGANTNLHRHDRPIVARSPILLAAMLP</sequence>